<dbReference type="InterPro" id="IPR043720">
    <property type="entry name" value="DUF5661"/>
</dbReference>
<feature type="region of interest" description="Disordered" evidence="1">
    <location>
        <begin position="264"/>
        <end position="317"/>
    </location>
</feature>
<reference evidence="2" key="1">
    <citation type="journal article" date="2020" name="mSystems">
        <title>Genome- and Community-Level Interaction Insights into Carbon Utilization and Element Cycling Functions of Hydrothermarchaeota in Hydrothermal Sediment.</title>
        <authorList>
            <person name="Zhou Z."/>
            <person name="Liu Y."/>
            <person name="Xu W."/>
            <person name="Pan J."/>
            <person name="Luo Z.H."/>
            <person name="Li M."/>
        </authorList>
    </citation>
    <scope>NUCLEOTIDE SEQUENCE [LARGE SCALE GENOMIC DNA]</scope>
    <source>
        <strain evidence="2">SpSt-751</strain>
    </source>
</reference>
<name>A0A7C3WUW2_9BACT</name>
<gene>
    <name evidence="2" type="ORF">ENV35_01580</name>
</gene>
<proteinExistence type="predicted"/>
<dbReference type="EMBL" id="DTGA01000036">
    <property type="protein sequence ID" value="HGB30551.1"/>
    <property type="molecule type" value="Genomic_DNA"/>
</dbReference>
<feature type="region of interest" description="Disordered" evidence="1">
    <location>
        <begin position="924"/>
        <end position="947"/>
    </location>
</feature>
<feature type="compositionally biased region" description="Low complexity" evidence="1">
    <location>
        <begin position="278"/>
        <end position="288"/>
    </location>
</feature>
<sequence>MITRRPPIQNANKISRNTMSILSSVRRTLQEMSNNSSSTNLSNYDNSDFGKIKFSSALLKNFIPIGMGLYKQATDDDDYGKIWIKKTIVDEKTGTAEDWLVVYTTEEDEIIRQVANEKFQEIFGSKITKSAHKLKKKSMDFSVYEKYPEYRKYFTELLRLLNFPYSYSEQTLLDKGVDFLMKKFPDLDPVEANKIFNIWIGEFNPFDDELVTASNIDPKNIPIAPGIKSKDLKLNETGGGGGGTVTIEFTDPQHALDFYQKKVTPQNGQEEAPKEEGGAPPSQLEPTQQTPPPFLQQQVQKPQVQQQKASKKLSSDNDVAEDMYGQLLFEGDRVKDSYGRIGIITKIVDRDVVYVKWGESAEEQQMDTKPLPISTSSLVKWSNLKPTVFEFTDGVKGIKVYKHTSSNVNIPRGDTWKIALSNLSSNTPSFIDGYFINEDGAKVSIRLSSKIKVGEMLERPDTHDLVRFAGWIDKISDKNKSNTLDEFTNELSKKQRRNKSKAGADMALYLDDEQYKRGMDVRDDEKLNSLAEVFASSIGSDNYYDVDNEFKVFVDSFELSPEEASYIAGYLESVYNLYQIKDVFLSKFSSANSSLDIHIDADEELIDNFLEKVLEEFKETPDETDRLEGGLADDIPDEAFDEDSLEEGIEVEKEHTDDEEIAKEIAKDHLIEDEDYYDKLKKMEEDDSKEDDSKEDDLDKKSSIVLKKNKWYVVSEKGKNLGGPYDTKEEASKRLKQVEYFKHKKEKKSSMNKESDHYLDPNFGLWVASFSRYLPDNLLKQYRKILSEFLPENKEYIKIVRDVGKLDLYTKKKLEEKLYDLIEGDERLKDLLKVAGDVADSVSPMSWVKNRNSDQTKVPSALPPNPPNPNLENAIDDVIYDSEKAKDEKGIFQIVTNPDEKEVVVKFIDEGDKLDNFLKQKNKQNPLQSDFQSQNKSFEDLNSPVQF</sequence>
<comment type="caution">
    <text evidence="2">The sequence shown here is derived from an EMBL/GenBank/DDBJ whole genome shotgun (WGS) entry which is preliminary data.</text>
</comment>
<evidence type="ECO:0000256" key="1">
    <source>
        <dbReference type="SAM" id="MobiDB-lite"/>
    </source>
</evidence>
<feature type="region of interest" description="Disordered" evidence="1">
    <location>
        <begin position="849"/>
        <end position="871"/>
    </location>
</feature>
<feature type="compositionally biased region" description="Polar residues" evidence="1">
    <location>
        <begin position="849"/>
        <end position="858"/>
    </location>
</feature>
<accession>A0A7C3WUW2</accession>
<dbReference type="AlphaFoldDB" id="A0A7C3WUW2"/>
<dbReference type="Pfam" id="PF18905">
    <property type="entry name" value="DUF5661"/>
    <property type="match status" value="1"/>
</dbReference>
<protein>
    <submittedName>
        <fullName evidence="2">Uncharacterized protein</fullName>
    </submittedName>
</protein>
<feature type="compositionally biased region" description="Polar residues" evidence="1">
    <location>
        <begin position="924"/>
        <end position="936"/>
    </location>
</feature>
<feature type="compositionally biased region" description="Low complexity" evidence="1">
    <location>
        <begin position="295"/>
        <end position="308"/>
    </location>
</feature>
<evidence type="ECO:0000313" key="2">
    <source>
        <dbReference type="EMBL" id="HGB30551.1"/>
    </source>
</evidence>
<organism evidence="2">
    <name type="scientific">Dictyoglomus turgidum</name>
    <dbReference type="NCBI Taxonomy" id="513050"/>
    <lineage>
        <taxon>Bacteria</taxon>
        <taxon>Pseudomonadati</taxon>
        <taxon>Dictyoglomota</taxon>
        <taxon>Dictyoglomia</taxon>
        <taxon>Dictyoglomales</taxon>
        <taxon>Dictyoglomaceae</taxon>
        <taxon>Dictyoglomus</taxon>
    </lineage>
</organism>